<feature type="transmembrane region" description="Helical" evidence="10">
    <location>
        <begin position="60"/>
        <end position="80"/>
    </location>
</feature>
<organism evidence="11 12">
    <name type="scientific">Euzebya pacifica</name>
    <dbReference type="NCBI Taxonomy" id="1608957"/>
    <lineage>
        <taxon>Bacteria</taxon>
        <taxon>Bacillati</taxon>
        <taxon>Actinomycetota</taxon>
        <taxon>Nitriliruptoria</taxon>
        <taxon>Euzebyales</taxon>
    </lineage>
</organism>
<dbReference type="KEGG" id="euz:DVS28_a0713"/>
<reference evidence="11 12" key="1">
    <citation type="submission" date="2018-09" db="EMBL/GenBank/DDBJ databases">
        <title>Complete genome sequence of Euzebya sp. DY32-46 isolated from seawater of Pacific Ocean.</title>
        <authorList>
            <person name="Xu L."/>
            <person name="Wu Y.-H."/>
            <person name="Xu X.-W."/>
        </authorList>
    </citation>
    <scope>NUCLEOTIDE SEQUENCE [LARGE SCALE GENOMIC DNA]</scope>
    <source>
        <strain evidence="11 12">DY32-46</strain>
    </source>
</reference>
<evidence type="ECO:0000256" key="1">
    <source>
        <dbReference type="ARBA" id="ARBA00004651"/>
    </source>
</evidence>
<dbReference type="EMBL" id="CP031165">
    <property type="protein sequence ID" value="AXV05414.1"/>
    <property type="molecule type" value="Genomic_DNA"/>
</dbReference>
<keyword evidence="3 10" id="KW-0812">Transmembrane</keyword>
<sequence length="114" mass="11617">MTALAVAVGGGLGAVLRLWLARFNGSWPWGTFVANMIGCLALGLVLAADPAGMLLAPEPFSTGIAAGVLGGLTTFSTFAVEAVSPRRVRLGYVVATVLCGLALAWVGAHLHPPF</sequence>
<dbReference type="InterPro" id="IPR003691">
    <property type="entry name" value="FluC"/>
</dbReference>
<comment type="function">
    <text evidence="9 10">Fluoride-specific ion channel. Important for reducing fluoride concentration in the cell, thus reducing its toxicity.</text>
</comment>
<keyword evidence="10" id="KW-0813">Transport</keyword>
<evidence type="ECO:0000256" key="5">
    <source>
        <dbReference type="ARBA" id="ARBA00023136"/>
    </source>
</evidence>
<keyword evidence="4 10" id="KW-1133">Transmembrane helix</keyword>
<feature type="transmembrane region" description="Helical" evidence="10">
    <location>
        <begin position="27"/>
        <end position="48"/>
    </location>
</feature>
<dbReference type="GO" id="GO:0005886">
    <property type="term" value="C:plasma membrane"/>
    <property type="evidence" value="ECO:0007669"/>
    <property type="project" value="UniProtKB-SubCell"/>
</dbReference>
<keyword evidence="12" id="KW-1185">Reference proteome</keyword>
<accession>A0A346XT67</accession>
<feature type="binding site" evidence="10">
    <location>
        <position position="70"/>
    </location>
    <ligand>
        <name>Na(+)</name>
        <dbReference type="ChEBI" id="CHEBI:29101"/>
        <note>structural</note>
    </ligand>
</feature>
<proteinExistence type="inferred from homology"/>
<keyword evidence="2 10" id="KW-1003">Cell membrane</keyword>
<evidence type="ECO:0000256" key="7">
    <source>
        <dbReference type="ARBA" id="ARBA00035120"/>
    </source>
</evidence>
<dbReference type="HAMAP" id="MF_00454">
    <property type="entry name" value="FluC"/>
    <property type="match status" value="1"/>
</dbReference>
<feature type="binding site" evidence="10">
    <location>
        <position position="73"/>
    </location>
    <ligand>
        <name>Na(+)</name>
        <dbReference type="ChEBI" id="CHEBI:29101"/>
        <note>structural</note>
    </ligand>
</feature>
<evidence type="ECO:0000256" key="6">
    <source>
        <dbReference type="ARBA" id="ARBA00023303"/>
    </source>
</evidence>
<keyword evidence="6 10" id="KW-0407">Ion channel</keyword>
<evidence type="ECO:0000256" key="9">
    <source>
        <dbReference type="ARBA" id="ARBA00049940"/>
    </source>
</evidence>
<keyword evidence="10" id="KW-0915">Sodium</keyword>
<evidence type="ECO:0000256" key="3">
    <source>
        <dbReference type="ARBA" id="ARBA00022692"/>
    </source>
</evidence>
<protein>
    <recommendedName>
        <fullName evidence="10">Fluoride-specific ion channel FluC</fullName>
    </recommendedName>
</protein>
<name>A0A346XT67_9ACTN</name>
<dbReference type="Pfam" id="PF02537">
    <property type="entry name" value="CRCB"/>
    <property type="match status" value="1"/>
</dbReference>
<evidence type="ECO:0000256" key="10">
    <source>
        <dbReference type="HAMAP-Rule" id="MF_00454"/>
    </source>
</evidence>
<keyword evidence="10" id="KW-0479">Metal-binding</keyword>
<comment type="subcellular location">
    <subcellularLocation>
        <location evidence="1 10">Cell membrane</location>
        <topology evidence="1 10">Multi-pass membrane protein</topology>
    </subcellularLocation>
</comment>
<comment type="activity regulation">
    <text evidence="10">Na(+) is not transported, but it plays an essential structural role and its presence is essential for fluoride channel function.</text>
</comment>
<dbReference type="GO" id="GO:0062054">
    <property type="term" value="F:fluoride channel activity"/>
    <property type="evidence" value="ECO:0007669"/>
    <property type="project" value="UniProtKB-UniRule"/>
</dbReference>
<dbReference type="GO" id="GO:0140114">
    <property type="term" value="P:cellular detoxification of fluoride"/>
    <property type="evidence" value="ECO:0007669"/>
    <property type="project" value="UniProtKB-UniRule"/>
</dbReference>
<evidence type="ECO:0000256" key="8">
    <source>
        <dbReference type="ARBA" id="ARBA00035585"/>
    </source>
</evidence>
<evidence type="ECO:0000313" key="12">
    <source>
        <dbReference type="Proteomes" id="UP000264006"/>
    </source>
</evidence>
<dbReference type="RefSeq" id="WP_114590227.1">
    <property type="nucleotide sequence ID" value="NZ_CP031165.1"/>
</dbReference>
<dbReference type="PANTHER" id="PTHR28259">
    <property type="entry name" value="FLUORIDE EXPORT PROTEIN 1-RELATED"/>
    <property type="match status" value="1"/>
</dbReference>
<dbReference type="GO" id="GO:0046872">
    <property type="term" value="F:metal ion binding"/>
    <property type="evidence" value="ECO:0007669"/>
    <property type="project" value="UniProtKB-KW"/>
</dbReference>
<feature type="transmembrane region" description="Helical" evidence="10">
    <location>
        <begin position="92"/>
        <end position="110"/>
    </location>
</feature>
<evidence type="ECO:0000313" key="11">
    <source>
        <dbReference type="EMBL" id="AXV05414.1"/>
    </source>
</evidence>
<evidence type="ECO:0000256" key="4">
    <source>
        <dbReference type="ARBA" id="ARBA00022989"/>
    </source>
</evidence>
<evidence type="ECO:0000256" key="2">
    <source>
        <dbReference type="ARBA" id="ARBA00022475"/>
    </source>
</evidence>
<dbReference type="PANTHER" id="PTHR28259:SF1">
    <property type="entry name" value="FLUORIDE EXPORT PROTEIN 1-RELATED"/>
    <property type="match status" value="1"/>
</dbReference>
<keyword evidence="5 10" id="KW-0472">Membrane</keyword>
<dbReference type="Proteomes" id="UP000264006">
    <property type="component" value="Chromosome"/>
</dbReference>
<comment type="similarity">
    <text evidence="7 10">Belongs to the fluoride channel Fluc/FEX (TC 1.A.43) family.</text>
</comment>
<dbReference type="AlphaFoldDB" id="A0A346XT67"/>
<dbReference type="OrthoDB" id="4408652at2"/>
<gene>
    <name evidence="10" type="primary">fluC</name>
    <name evidence="10" type="synonym">crcB</name>
    <name evidence="11" type="ORF">DVS28_a0713</name>
</gene>
<keyword evidence="10" id="KW-0406">Ion transport</keyword>
<comment type="catalytic activity">
    <reaction evidence="8">
        <text>fluoride(in) = fluoride(out)</text>
        <dbReference type="Rhea" id="RHEA:76159"/>
        <dbReference type="ChEBI" id="CHEBI:17051"/>
    </reaction>
    <physiologicalReaction direction="left-to-right" evidence="8">
        <dbReference type="Rhea" id="RHEA:76160"/>
    </physiologicalReaction>
</comment>